<reference evidence="2 3" key="1">
    <citation type="submission" date="2024-09" db="EMBL/GenBank/DDBJ databases">
        <authorList>
            <person name="Sun Q."/>
            <person name="Mori K."/>
        </authorList>
    </citation>
    <scope>NUCLEOTIDE SEQUENCE [LARGE SCALE GENOMIC DNA]</scope>
    <source>
        <strain evidence="2 3">NCAIM B.02610</strain>
    </source>
</reference>
<dbReference type="EMBL" id="JBHLUX010000017">
    <property type="protein sequence ID" value="MFC0470121.1"/>
    <property type="molecule type" value="Genomic_DNA"/>
</dbReference>
<evidence type="ECO:0000259" key="1">
    <source>
        <dbReference type="Pfam" id="PF07287"/>
    </source>
</evidence>
<dbReference type="Proteomes" id="UP001589838">
    <property type="component" value="Unassembled WGS sequence"/>
</dbReference>
<feature type="domain" description="Acyclic terpene utilisation N-terminal" evidence="1">
    <location>
        <begin position="241"/>
        <end position="404"/>
    </location>
</feature>
<evidence type="ECO:0000313" key="3">
    <source>
        <dbReference type="Proteomes" id="UP001589838"/>
    </source>
</evidence>
<dbReference type="InterPro" id="IPR010839">
    <property type="entry name" value="AtuA_N"/>
</dbReference>
<comment type="caution">
    <text evidence="2">The sequence shown here is derived from an EMBL/GenBank/DDBJ whole genome shotgun (WGS) entry which is preliminary data.</text>
</comment>
<proteinExistence type="predicted"/>
<keyword evidence="3" id="KW-1185">Reference proteome</keyword>
<protein>
    <submittedName>
        <fullName evidence="2">Acyclic terpene utilization AtuA family protein</fullName>
    </submittedName>
</protein>
<organism evidence="2 3">
    <name type="scientific">Halalkalibacter kiskunsagensis</name>
    <dbReference type="NCBI Taxonomy" id="1548599"/>
    <lineage>
        <taxon>Bacteria</taxon>
        <taxon>Bacillati</taxon>
        <taxon>Bacillota</taxon>
        <taxon>Bacilli</taxon>
        <taxon>Bacillales</taxon>
        <taxon>Bacillaceae</taxon>
        <taxon>Halalkalibacter</taxon>
    </lineage>
</organism>
<accession>A0ABV6K9Y2</accession>
<dbReference type="RefSeq" id="WP_335964077.1">
    <property type="nucleotide sequence ID" value="NZ_JAXBLX010000078.1"/>
</dbReference>
<sequence>MMREMRVLSPTAILGYGFPISSFEAGLEKEPDVIAVDGGSIDPGPYYLGSGKSFTDRIAVKRDLESILKAGVERNIPVIVGTAGGSGATPHLNWCVEIVREIVEEANLTCKLAVIPAQVDKEFLKAQIAEDNVKVLEPGISLSVEEIQKSTHIVGQIGVEPIIKALEEEAQVIIAGRAYDPTVFAALPIKEGFDKGLALHMGKILECASIAAIPGSGSDCMIAYLREDHFLLEPLNPTRKCTTTSVAAHTLYEKSNPYILPGPGGYLDLHETKFEQYSETTVKVSGSKYIKEHPYTIKLEGAKPIGYRTVSIAGARDPIFIKEIDQIVEGVRERVADNFRTIESNYELFFTIYGKNGVMGELEPEKMNPTEIGIIIEAVADREDLANTICSFARSTMLHFGYPGRVSTAGNLAFPYSPSDLEAGVVYQFNVHHLLEVDDPYHLFPIKVEMIGGRTND</sequence>
<feature type="domain" description="Acyclic terpene utilisation N-terminal" evidence="1">
    <location>
        <begin position="62"/>
        <end position="209"/>
    </location>
</feature>
<name>A0ABV6K9Y2_9BACI</name>
<evidence type="ECO:0000313" key="2">
    <source>
        <dbReference type="EMBL" id="MFC0470121.1"/>
    </source>
</evidence>
<gene>
    <name evidence="2" type="ORF">ACFFHM_06185</name>
</gene>
<dbReference type="Pfam" id="PF07287">
    <property type="entry name" value="AtuA"/>
    <property type="match status" value="2"/>
</dbReference>